<keyword evidence="4" id="KW-0560">Oxidoreductase</keyword>
<name>A0A1Q2MDT0_9BACT</name>
<dbReference type="GO" id="GO:0000272">
    <property type="term" value="P:polysaccharide catabolic process"/>
    <property type="evidence" value="ECO:0007669"/>
    <property type="project" value="InterPro"/>
</dbReference>
<proteinExistence type="predicted"/>
<dbReference type="Pfam" id="PF00404">
    <property type="entry name" value="Dockerin_1"/>
    <property type="match status" value="1"/>
</dbReference>
<dbReference type="RefSeq" id="WP_186804889.1">
    <property type="nucleotide sequence ID" value="NZ_CP019646.1"/>
</dbReference>
<keyword evidence="3" id="KW-0809">Transit peptide</keyword>
<accession>A0A1Q2MDT0</accession>
<dbReference type="SUPFAM" id="SSF63446">
    <property type="entry name" value="Type I dockerin domain"/>
    <property type="match status" value="1"/>
</dbReference>
<dbReference type="GO" id="GO:0016491">
    <property type="term" value="F:oxidoreductase activity"/>
    <property type="evidence" value="ECO:0007669"/>
    <property type="project" value="UniProtKB-KW"/>
</dbReference>
<dbReference type="InterPro" id="IPR036188">
    <property type="entry name" value="FAD/NAD-bd_sf"/>
</dbReference>
<evidence type="ECO:0000256" key="2">
    <source>
        <dbReference type="ARBA" id="ARBA00022723"/>
    </source>
</evidence>
<evidence type="ECO:0000256" key="6">
    <source>
        <dbReference type="ARBA" id="ARBA00023014"/>
    </source>
</evidence>
<dbReference type="AlphaFoldDB" id="A0A1Q2MDT0"/>
<evidence type="ECO:0000259" key="7">
    <source>
        <dbReference type="PROSITE" id="PS51766"/>
    </source>
</evidence>
<keyword evidence="6" id="KW-0411">Iron-sulfur</keyword>
<dbReference type="KEGG" id="pbas:SMSP2_01225"/>
<dbReference type="Gene3D" id="1.10.1330.10">
    <property type="entry name" value="Dockerin domain"/>
    <property type="match status" value="1"/>
</dbReference>
<evidence type="ECO:0000256" key="5">
    <source>
        <dbReference type="ARBA" id="ARBA00023004"/>
    </source>
</evidence>
<dbReference type="SUPFAM" id="SSF51905">
    <property type="entry name" value="FAD/NAD(P)-binding domain"/>
    <property type="match status" value="2"/>
</dbReference>
<evidence type="ECO:0000313" key="8">
    <source>
        <dbReference type="EMBL" id="AQQ70863.1"/>
    </source>
</evidence>
<keyword evidence="2" id="KW-0479">Metal-binding</keyword>
<dbReference type="Gene3D" id="3.50.50.60">
    <property type="entry name" value="FAD/NAD(P)-binding domain"/>
    <property type="match status" value="2"/>
</dbReference>
<dbReference type="InterPro" id="IPR008979">
    <property type="entry name" value="Galactose-bd-like_sf"/>
</dbReference>
<dbReference type="Pfam" id="PF00754">
    <property type="entry name" value="F5_F8_type_C"/>
    <property type="match status" value="1"/>
</dbReference>
<feature type="domain" description="Dockerin" evidence="7">
    <location>
        <begin position="1107"/>
        <end position="1164"/>
    </location>
</feature>
<dbReference type="PRINTS" id="PR00411">
    <property type="entry name" value="PNDRDTASEI"/>
</dbReference>
<evidence type="ECO:0000256" key="4">
    <source>
        <dbReference type="ARBA" id="ARBA00023002"/>
    </source>
</evidence>
<dbReference type="GO" id="GO:0046872">
    <property type="term" value="F:metal ion binding"/>
    <property type="evidence" value="ECO:0007669"/>
    <property type="project" value="UniProtKB-KW"/>
</dbReference>
<dbReference type="InterPro" id="IPR036439">
    <property type="entry name" value="Dockerin_dom_sf"/>
</dbReference>
<dbReference type="InterPro" id="IPR018247">
    <property type="entry name" value="EF_Hand_1_Ca_BS"/>
</dbReference>
<keyword evidence="9" id="KW-1185">Reference proteome</keyword>
<reference evidence="9" key="1">
    <citation type="submission" date="2017-02" db="EMBL/GenBank/DDBJ databases">
        <title>Comparative genomics and description of representatives of a novel lineage of planctomycetes thriving in anoxic sediments.</title>
        <authorList>
            <person name="Spring S."/>
            <person name="Bunk B."/>
            <person name="Sproer C."/>
        </authorList>
    </citation>
    <scope>NUCLEOTIDE SEQUENCE [LARGE SCALE GENOMIC DNA]</scope>
    <source>
        <strain evidence="9">SM-Chi-D1</strain>
    </source>
</reference>
<evidence type="ECO:0000256" key="3">
    <source>
        <dbReference type="ARBA" id="ARBA00022946"/>
    </source>
</evidence>
<keyword evidence="1" id="KW-0004">4Fe-4S</keyword>
<dbReference type="InterPro" id="IPR039650">
    <property type="entry name" value="HdrA-like"/>
</dbReference>
<dbReference type="Pfam" id="PF12831">
    <property type="entry name" value="FAD_oxidored"/>
    <property type="match status" value="4"/>
</dbReference>
<sequence length="1164" mass="125913">MIPVAAEVDVVVAGGTTAGAAAALEAAKNGASVYLISSRPYLGVDLCRHYRYWLDEGEEPTDPLAAALFEEPPLQANLYEFSYETDISSNPSSHPDTDPPSLLTDGLWASAALQSVQYDGSVNVIADLGEAKAFESVNIKFYQGSSFKVESVTVYVSNDKQNWQQLALLPNDKIDEGDFRYDSINLTADIGQSRRYVKFFIKKAANVSRVLLAEIQITESIPSSSVRRPPAPMQIKHVLQEALYDAGVTVMTRSCPTDVLHDNEGRVAGVVMANRSGRQAVKAKVVIDATERGVIARAAGAVFSDYPAGTYQFERYVIRGPIRTGAGVIGEYAPANLAAPFSGYYPAIKYTVDIDMPDGSVSSFARAELAARDKTFHIEQIDSSEAVFQVPPDSMTAVSSFTGSWPGADQLDIGVFRPAGINRLYVLSGCADVSRENAEQILKPLNFIQLGRRIGSYASMEAAAVGQPQEVTLQGDSVDASVSGEVRENLTGIRSILRCQPTVPALRRSLPVLAEYDVVVVGGGTGGAPAGIAAARQGASTLVIEYLHDLGGMGTLGLIGEYYAGNRVGFTAEIDNAIADAPALSDRETVWNIEAKKNWYRDQIYNAGGDIWFNTLGCGAFVENGKVKGVVVATEHGRGVVLAKTVIDSTGNSDIAIAAGAEYQYTDSRNTALQGTGLPYRSLTDFRKPFWLTNTDWTLVEHSDMKDTSEISFIAKRMFYNSYDLGQHIQTRECRRIVADLTLQVSDMANDRTYPDTIVRTKGGAYDSHGFTVDPYLSIIVPDHFTGETSIYVPYRSIIPTGLDGILATGLGAGADRDVMPVMRMQADVQNQGYAAGTAAAMAAANGGHTRSIDIDMLQQHLVAKGNLEPEVLNHSDSFPFSASEVQNAVMSMALSPDYSGIEVVTAQPPDSVPLLKQVVNSASVTYEQKLRCAHVLAFLGESDGLDVLLHEIQSYSQWDDGWDWDTSFGITNSRLDSYIMALSHIPDTQALPALLDKLALLEAVSDLSHITSIAHALGAIGDSSAAGPIANILQKSGMMGHHMSNVEEAEGVYVSEVGSFVRKKAIKEISLARALYRCGDYQGIGRSILENYETDRRGHFARHAHAVLDWADMNCDGLVEMSDYAAIASYWLQNCDMCGGSDVNGDRTVDENDLIFLINRWLD</sequence>
<dbReference type="Gene3D" id="2.60.120.260">
    <property type="entry name" value="Galactose-binding domain-like"/>
    <property type="match status" value="1"/>
</dbReference>
<dbReference type="GO" id="GO:0004553">
    <property type="term" value="F:hydrolase activity, hydrolyzing O-glycosyl compounds"/>
    <property type="evidence" value="ECO:0007669"/>
    <property type="project" value="InterPro"/>
</dbReference>
<dbReference type="PANTHER" id="PTHR43498:SF1">
    <property type="entry name" value="COB--COM HETERODISULFIDE REDUCTASE IRON-SULFUR SUBUNIT A"/>
    <property type="match status" value="1"/>
</dbReference>
<dbReference type="SUPFAM" id="SSF49785">
    <property type="entry name" value="Galactose-binding domain-like"/>
    <property type="match status" value="1"/>
</dbReference>
<dbReference type="GO" id="GO:0051539">
    <property type="term" value="F:4 iron, 4 sulfur cluster binding"/>
    <property type="evidence" value="ECO:0007669"/>
    <property type="project" value="UniProtKB-KW"/>
</dbReference>
<evidence type="ECO:0000313" key="9">
    <source>
        <dbReference type="Proteomes" id="UP000188181"/>
    </source>
</evidence>
<protein>
    <submittedName>
        <fullName evidence="8">3-ketosteroid-delta-1-dehydrogenase</fullName>
    </submittedName>
</protein>
<dbReference type="EMBL" id="CP019646">
    <property type="protein sequence ID" value="AQQ70863.1"/>
    <property type="molecule type" value="Genomic_DNA"/>
</dbReference>
<dbReference type="Proteomes" id="UP000188181">
    <property type="component" value="Chromosome"/>
</dbReference>
<keyword evidence="5" id="KW-0408">Iron</keyword>
<dbReference type="InterPro" id="IPR002105">
    <property type="entry name" value="Dockerin_1_rpt"/>
</dbReference>
<organism evidence="8 9">
    <name type="scientific">Limihaloglobus sulfuriphilus</name>
    <dbReference type="NCBI Taxonomy" id="1851148"/>
    <lineage>
        <taxon>Bacteria</taxon>
        <taxon>Pseudomonadati</taxon>
        <taxon>Planctomycetota</taxon>
        <taxon>Phycisphaerae</taxon>
        <taxon>Sedimentisphaerales</taxon>
        <taxon>Sedimentisphaeraceae</taxon>
        <taxon>Limihaloglobus</taxon>
    </lineage>
</organism>
<dbReference type="PANTHER" id="PTHR43498">
    <property type="entry name" value="FERREDOXIN:COB-COM HETERODISULFIDE REDUCTASE SUBUNIT A"/>
    <property type="match status" value="1"/>
</dbReference>
<evidence type="ECO:0000256" key="1">
    <source>
        <dbReference type="ARBA" id="ARBA00022485"/>
    </source>
</evidence>
<dbReference type="STRING" id="1851148.SMSP2_01225"/>
<dbReference type="InterPro" id="IPR016134">
    <property type="entry name" value="Dockerin_dom"/>
</dbReference>
<gene>
    <name evidence="8" type="ORF">SMSP2_01225</name>
</gene>
<dbReference type="PROSITE" id="PS51766">
    <property type="entry name" value="DOCKERIN"/>
    <property type="match status" value="1"/>
</dbReference>
<dbReference type="InterPro" id="IPR000421">
    <property type="entry name" value="FA58C"/>
</dbReference>
<dbReference type="PROSITE" id="PS00018">
    <property type="entry name" value="EF_HAND_1"/>
    <property type="match status" value="1"/>
</dbReference>